<feature type="domain" description="LolA-like" evidence="4">
    <location>
        <begin position="251"/>
        <end position="473"/>
    </location>
</feature>
<evidence type="ECO:0000259" key="4">
    <source>
        <dbReference type="Pfam" id="PF25898"/>
    </source>
</evidence>
<keyword evidence="2" id="KW-0812">Transmembrane</keyword>
<protein>
    <recommendedName>
        <fullName evidence="4">LolA-like domain-containing protein</fullName>
    </recommendedName>
</protein>
<sequence>MQTWNHFVALVTMAYFVAADFDYNFCNTHMGMIDPDGNNEPQPVFYDDFYVFIEKKNMGNSEVTNIREYYSQHSGQAYVSFDRDKSLIQVWVDIKYNEVMAVPIDSTKCTDVPFAGSDEYMLFGANTDANGVTTLSDPSIALHWGGPNRKNISYKGEDNSRGIKTQKWWTCEYAPYVDATTFTEWQIVDPSQFKLPVVDYRLLPPRPILPISAFVIGLDKSHPDNVVNFTYRYDFAHFGRIQPDDRQFRIPPNMMCANKPNSQKPLPAIPDHFKFRGEMLTILGYGTQQPDSPQLVYSNEEYRHELGLYIQDVISQPKVLNGINDKSFVRLVDDFNTGLTYSLDLESGYCEVSVISDGTVDAIQMGNGLVKMRDSSQFFDLDPNAYQYMGMQELRGITCDAWTAYFGTNQSIHQQNAYYTWYFANPDWMKLNSYLEPFTMPVALVLTQDQSYTQFNIYEFTTMLNRDTPDLSPCYDVNSVINVQVFFRARFAEYYVPAEAGFKQSFLTSLVRVTSLNSTLRVADLDVQPTDDDNIVVRFKLLDKPAFKGDVAKMPVMAPNAQVFQEIVNAINSGKFYINVGETGNAIVYAIPNTVAMISSPPSRRTITSSTSSTSSSGYSSGAMAGVGVGTLVVGLFLGIITIFLVKKLYLSNKNSEMSMKTLSSDQEPSKF</sequence>
<name>A0AAD8F9M9_BIOPF</name>
<dbReference type="EMBL" id="JASAOG010000067">
    <property type="protein sequence ID" value="KAK0055773.1"/>
    <property type="molecule type" value="Genomic_DNA"/>
</dbReference>
<evidence type="ECO:0000256" key="2">
    <source>
        <dbReference type="SAM" id="Phobius"/>
    </source>
</evidence>
<evidence type="ECO:0000313" key="5">
    <source>
        <dbReference type="EMBL" id="KAK0055773.1"/>
    </source>
</evidence>
<comment type="caution">
    <text evidence="5">The sequence shown here is derived from an EMBL/GenBank/DDBJ whole genome shotgun (WGS) entry which is preliminary data.</text>
</comment>
<keyword evidence="2" id="KW-1133">Transmembrane helix</keyword>
<feature type="chain" id="PRO_5041928367" description="LolA-like domain-containing protein" evidence="3">
    <location>
        <begin position="20"/>
        <end position="672"/>
    </location>
</feature>
<evidence type="ECO:0000256" key="3">
    <source>
        <dbReference type="SAM" id="SignalP"/>
    </source>
</evidence>
<proteinExistence type="predicted"/>
<gene>
    <name evidence="5" type="ORF">Bpfe_014839</name>
</gene>
<feature type="region of interest" description="Disordered" evidence="1">
    <location>
        <begin position="601"/>
        <end position="620"/>
    </location>
</feature>
<keyword evidence="6" id="KW-1185">Reference proteome</keyword>
<dbReference type="AlphaFoldDB" id="A0AAD8F9M9"/>
<dbReference type="Pfam" id="PF25898">
    <property type="entry name" value="LolA_2nd_metazoa"/>
    <property type="match status" value="1"/>
</dbReference>
<keyword evidence="2" id="KW-0472">Membrane</keyword>
<dbReference type="PANTHER" id="PTHR36902:SF1">
    <property type="entry name" value="ENRICHED IN SURFACE-LABELED PROTEOME PROTEIN 9"/>
    <property type="match status" value="1"/>
</dbReference>
<keyword evidence="3" id="KW-0732">Signal</keyword>
<evidence type="ECO:0000256" key="1">
    <source>
        <dbReference type="SAM" id="MobiDB-lite"/>
    </source>
</evidence>
<accession>A0AAD8F9M9</accession>
<dbReference type="Proteomes" id="UP001233172">
    <property type="component" value="Unassembled WGS sequence"/>
</dbReference>
<feature type="signal peptide" evidence="3">
    <location>
        <begin position="1"/>
        <end position="19"/>
    </location>
</feature>
<evidence type="ECO:0000313" key="6">
    <source>
        <dbReference type="Proteomes" id="UP001233172"/>
    </source>
</evidence>
<feature type="transmembrane region" description="Helical" evidence="2">
    <location>
        <begin position="623"/>
        <end position="646"/>
    </location>
</feature>
<reference evidence="5" key="2">
    <citation type="submission" date="2023-04" db="EMBL/GenBank/DDBJ databases">
        <authorList>
            <person name="Bu L."/>
            <person name="Lu L."/>
            <person name="Laidemitt M.R."/>
            <person name="Zhang S.M."/>
            <person name="Mutuku M."/>
            <person name="Mkoji G."/>
            <person name="Steinauer M."/>
            <person name="Loker E.S."/>
        </authorList>
    </citation>
    <scope>NUCLEOTIDE SEQUENCE</scope>
    <source>
        <strain evidence="5">KasaAsao</strain>
        <tissue evidence="5">Whole Snail</tissue>
    </source>
</reference>
<reference evidence="5" key="1">
    <citation type="journal article" date="2023" name="PLoS Negl. Trop. Dis.">
        <title>A genome sequence for Biomphalaria pfeifferi, the major vector snail for the human-infecting parasite Schistosoma mansoni.</title>
        <authorList>
            <person name="Bu L."/>
            <person name="Lu L."/>
            <person name="Laidemitt M.R."/>
            <person name="Zhang S.M."/>
            <person name="Mutuku M."/>
            <person name="Mkoji G."/>
            <person name="Steinauer M."/>
            <person name="Loker E.S."/>
        </authorList>
    </citation>
    <scope>NUCLEOTIDE SEQUENCE</scope>
    <source>
        <strain evidence="5">KasaAsao</strain>
    </source>
</reference>
<dbReference type="PANTHER" id="PTHR36902">
    <property type="entry name" value="ENRICHED IN SURFACE-LABELED PROTEOME PROTEIN 9"/>
    <property type="match status" value="1"/>
</dbReference>
<dbReference type="InterPro" id="IPR058831">
    <property type="entry name" value="LolA-like_dom_2nd"/>
</dbReference>
<organism evidence="5 6">
    <name type="scientific">Biomphalaria pfeifferi</name>
    <name type="common">Bloodfluke planorb</name>
    <name type="synonym">Freshwater snail</name>
    <dbReference type="NCBI Taxonomy" id="112525"/>
    <lineage>
        <taxon>Eukaryota</taxon>
        <taxon>Metazoa</taxon>
        <taxon>Spiralia</taxon>
        <taxon>Lophotrochozoa</taxon>
        <taxon>Mollusca</taxon>
        <taxon>Gastropoda</taxon>
        <taxon>Heterobranchia</taxon>
        <taxon>Euthyneura</taxon>
        <taxon>Panpulmonata</taxon>
        <taxon>Hygrophila</taxon>
        <taxon>Lymnaeoidea</taxon>
        <taxon>Planorbidae</taxon>
        <taxon>Biomphalaria</taxon>
    </lineage>
</organism>